<dbReference type="Proteomes" id="UP000216498">
    <property type="component" value="Unassembled WGS sequence"/>
</dbReference>
<dbReference type="AlphaFoldDB" id="A0A265NAQ2"/>
<evidence type="ECO:0000259" key="1">
    <source>
        <dbReference type="Pfam" id="PF01636"/>
    </source>
</evidence>
<comment type="caution">
    <text evidence="2">The sequence shown here is derived from an EMBL/GenBank/DDBJ whole genome shotgun (WGS) entry which is preliminary data.</text>
</comment>
<dbReference type="GO" id="GO:0016740">
    <property type="term" value="F:transferase activity"/>
    <property type="evidence" value="ECO:0007669"/>
    <property type="project" value="UniProtKB-KW"/>
</dbReference>
<dbReference type="Pfam" id="PF01636">
    <property type="entry name" value="APH"/>
    <property type="match status" value="1"/>
</dbReference>
<dbReference type="OrthoDB" id="9800774at2"/>
<keyword evidence="2" id="KW-0808">Transferase</keyword>
<dbReference type="EMBL" id="NPMS01000003">
    <property type="protein sequence ID" value="OZU88891.1"/>
    <property type="molecule type" value="Genomic_DNA"/>
</dbReference>
<evidence type="ECO:0000313" key="3">
    <source>
        <dbReference type="Proteomes" id="UP000216498"/>
    </source>
</evidence>
<organism evidence="2 3">
    <name type="scientific">Virgibacillus indicus</name>
    <dbReference type="NCBI Taxonomy" id="2024554"/>
    <lineage>
        <taxon>Bacteria</taxon>
        <taxon>Bacillati</taxon>
        <taxon>Bacillota</taxon>
        <taxon>Bacilli</taxon>
        <taxon>Bacillales</taxon>
        <taxon>Bacillaceae</taxon>
        <taxon>Virgibacillus</taxon>
    </lineage>
</organism>
<dbReference type="InterPro" id="IPR051678">
    <property type="entry name" value="AGP_Transferase"/>
</dbReference>
<keyword evidence="3" id="KW-1185">Reference proteome</keyword>
<dbReference type="SUPFAM" id="SSF56112">
    <property type="entry name" value="Protein kinase-like (PK-like)"/>
    <property type="match status" value="1"/>
</dbReference>
<sequence length="306" mass="34164">MVNLSGKIQNWVINAVWAEANIVSIDRLKGSTSSTLHNIKLETDGEVKEVVIRQFDNKEWLQEEPDLAVHEAESLRKAADAGVFTPEIIAYDKSGGVSGVPLVLMSKLRGSVELKPVDRNKWLNGLAEALVKIHAVDAEDFPWSYFSYNDANEVEIPVWSTIPATWKKAIEIVKGPRPKVRECFIHRDYHPANVLWENGSVSGVVDWVNACAGPAGVDVGHCRWNLAMLYDVETADGFLAAYKNHGGPAFKYDPYWDLVSVIDVLFGPPEVYQGWVAFGVTGLTNKMMVERMDLYVESLVKRVYKA</sequence>
<protein>
    <submittedName>
        <fullName evidence="2">Aminoglycoside phosphotransferase</fullName>
    </submittedName>
</protein>
<dbReference type="RefSeq" id="WP_094885251.1">
    <property type="nucleotide sequence ID" value="NZ_NPMS01000003.1"/>
</dbReference>
<reference evidence="2 3" key="1">
    <citation type="submission" date="2017-08" db="EMBL/GenBank/DDBJ databases">
        <title>Virgibacillus indicus sp. nov. and Virgibacillus profoundi sp. nov, two moderately halophilic bacteria isolated from marine sediment by using the Microfluidic Streak Plate.</title>
        <authorList>
            <person name="Xu B."/>
            <person name="Hu B."/>
            <person name="Wang J."/>
            <person name="Zhu Y."/>
            <person name="Huang L."/>
            <person name="Du W."/>
            <person name="Huang Y."/>
        </authorList>
    </citation>
    <scope>NUCLEOTIDE SEQUENCE [LARGE SCALE GENOMIC DNA]</scope>
    <source>
        <strain evidence="2 3">IO3-P2-C2</strain>
    </source>
</reference>
<gene>
    <name evidence="2" type="ORF">CIL03_07670</name>
</gene>
<name>A0A265NAQ2_9BACI</name>
<feature type="domain" description="Aminoglycoside phosphotransferase" evidence="1">
    <location>
        <begin position="42"/>
        <end position="246"/>
    </location>
</feature>
<dbReference type="PANTHER" id="PTHR21310">
    <property type="entry name" value="AMINOGLYCOSIDE PHOSPHOTRANSFERASE-RELATED-RELATED"/>
    <property type="match status" value="1"/>
</dbReference>
<accession>A0A265NAQ2</accession>
<dbReference type="InterPro" id="IPR002575">
    <property type="entry name" value="Aminoglycoside_PTrfase"/>
</dbReference>
<evidence type="ECO:0000313" key="2">
    <source>
        <dbReference type="EMBL" id="OZU88891.1"/>
    </source>
</evidence>
<proteinExistence type="predicted"/>
<dbReference type="InterPro" id="IPR011009">
    <property type="entry name" value="Kinase-like_dom_sf"/>
</dbReference>
<dbReference type="Gene3D" id="3.90.1200.10">
    <property type="match status" value="1"/>
</dbReference>